<dbReference type="PANTHER" id="PTHR30627:SF1">
    <property type="entry name" value="PEPTIDOGLYCAN D,D-TRANSPEPTIDASE FTSI"/>
    <property type="match status" value="1"/>
</dbReference>
<dbReference type="eggNOG" id="COG0768">
    <property type="taxonomic scope" value="Bacteria"/>
</dbReference>
<dbReference type="KEGG" id="sna:Snas_2665"/>
<gene>
    <name evidence="8" type="ordered locus">Snas_2665</name>
</gene>
<dbReference type="STRING" id="446470.Snas_2665"/>
<dbReference type="Gene3D" id="3.90.1310.10">
    <property type="entry name" value="Penicillin-binding protein 2a (Domain 2)"/>
    <property type="match status" value="1"/>
</dbReference>
<dbReference type="GO" id="GO:0016757">
    <property type="term" value="F:glycosyltransferase activity"/>
    <property type="evidence" value="ECO:0007669"/>
    <property type="project" value="UniProtKB-KW"/>
</dbReference>
<dbReference type="PANTHER" id="PTHR30627">
    <property type="entry name" value="PEPTIDOGLYCAN D,D-TRANSPEPTIDASE"/>
    <property type="match status" value="1"/>
</dbReference>
<dbReference type="Gene3D" id="3.30.450.330">
    <property type="match status" value="1"/>
</dbReference>
<dbReference type="InterPro" id="IPR012338">
    <property type="entry name" value="Beta-lactam/transpept-like"/>
</dbReference>
<dbReference type="InterPro" id="IPR005311">
    <property type="entry name" value="PBP_dimer"/>
</dbReference>
<evidence type="ECO:0000313" key="9">
    <source>
        <dbReference type="Proteomes" id="UP000000844"/>
    </source>
</evidence>
<sequence length="677" mass="72631">MRRGYSPRGHTVGDDGDEDRRRRAAVRRGGDALRPALRLVEGGAEPESPRRTARARERTRQKVAATPVDRQSNTRSVRARQTQRATATKASGPRRRVIKRRLPKIGNPKRRLRLGMTLILLIFAIAGGRLVQLQVTDAAAYAADALGQRLQEEIIPGSRGSILDRNGERLAFSGAARYVYADPELIEDPKKAADKLTPLLGIPTRELADKMKQTKGDGPPSRFEYLARGVDVEIGDKIEKLEIPGVRVAYDERREVPGQDLAANIIGFTGLDGNGLGGMEASYEDILAGRDGERKYEVSASGQEIPGGFHREEKAKPGSDLKLTVDSDLQYQVQRILSDTMAKKNAEFGAAVVMDADTGEVVSMASAPSYDAANPMEYDKSLRGDRATDSVVEPGSIHKAIVVGAALEEGIIDRDSEPVVGPTITKADNTYRDTHPHEKRPMTIGGILAHSSNVGTIDLADKLGPEKLYEYQKKFGLGAGTDVGVAGEAAGIVREPSTWQGSDFGSIPIGLGVAVTPLQMAAGYNAIANDGMYVQPSLVECTISPDGDKDKADAPKSHRVFSKKTARDLQYVLQGPIVVPDGTGTLAKIPGYNVAGKTGTGKLVRDGEYAPGEVASFVGFAPADKPEYTVAVFAYTPGGGGGEVTGTAFRDIMQYTLGHYRVPPSTEKPADIEVYPT</sequence>
<evidence type="ECO:0000256" key="5">
    <source>
        <dbReference type="SAM" id="Phobius"/>
    </source>
</evidence>
<dbReference type="InterPro" id="IPR036138">
    <property type="entry name" value="PBP_dimer_sf"/>
</dbReference>
<feature type="region of interest" description="Disordered" evidence="4">
    <location>
        <begin position="1"/>
        <end position="93"/>
    </location>
</feature>
<evidence type="ECO:0000256" key="2">
    <source>
        <dbReference type="ARBA" id="ARBA00007171"/>
    </source>
</evidence>
<proteinExistence type="inferred from homology"/>
<feature type="transmembrane region" description="Helical" evidence="5">
    <location>
        <begin position="112"/>
        <end position="131"/>
    </location>
</feature>
<dbReference type="HOGENOM" id="CLU_009289_6_5_11"/>
<feature type="domain" description="Penicillin-binding protein transpeptidase" evidence="6">
    <location>
        <begin position="349"/>
        <end position="654"/>
    </location>
</feature>
<evidence type="ECO:0000313" key="8">
    <source>
        <dbReference type="EMBL" id="ADD42342.1"/>
    </source>
</evidence>
<keyword evidence="5" id="KW-1133">Transmembrane helix</keyword>
<feature type="domain" description="Penicillin-binding protein dimerisation" evidence="7">
    <location>
        <begin position="155"/>
        <end position="305"/>
    </location>
</feature>
<protein>
    <submittedName>
        <fullName evidence="8">Peptidoglycan glycosyltransferase</fullName>
        <ecNumber evidence="8">2.4.1.129</ecNumber>
    </submittedName>
</protein>
<dbReference type="Pfam" id="PF03717">
    <property type="entry name" value="PBP_dimer"/>
    <property type="match status" value="1"/>
</dbReference>
<keyword evidence="9" id="KW-1185">Reference proteome</keyword>
<dbReference type="GO" id="GO:0071555">
    <property type="term" value="P:cell wall organization"/>
    <property type="evidence" value="ECO:0007669"/>
    <property type="project" value="TreeGrafter"/>
</dbReference>
<comment type="similarity">
    <text evidence="2">Belongs to the transpeptidase family.</text>
</comment>
<dbReference type="GO" id="GO:0008658">
    <property type="term" value="F:penicillin binding"/>
    <property type="evidence" value="ECO:0007669"/>
    <property type="project" value="InterPro"/>
</dbReference>
<keyword evidence="8" id="KW-0808">Transferase</keyword>
<dbReference type="SUPFAM" id="SSF56519">
    <property type="entry name" value="Penicillin binding protein dimerisation domain"/>
    <property type="match status" value="1"/>
</dbReference>
<keyword evidence="5" id="KW-0812">Transmembrane</keyword>
<organism evidence="8 9">
    <name type="scientific">Stackebrandtia nassauensis (strain DSM 44728 / CIP 108903 / NRRL B-16338 / NBRC 102104 / LLR-40K-21)</name>
    <dbReference type="NCBI Taxonomy" id="446470"/>
    <lineage>
        <taxon>Bacteria</taxon>
        <taxon>Bacillati</taxon>
        <taxon>Actinomycetota</taxon>
        <taxon>Actinomycetes</taxon>
        <taxon>Glycomycetales</taxon>
        <taxon>Glycomycetaceae</taxon>
        <taxon>Stackebrandtia</taxon>
    </lineage>
</organism>
<evidence type="ECO:0000256" key="4">
    <source>
        <dbReference type="SAM" id="MobiDB-lite"/>
    </source>
</evidence>
<feature type="compositionally biased region" description="Basic and acidic residues" evidence="4">
    <location>
        <begin position="47"/>
        <end position="60"/>
    </location>
</feature>
<dbReference type="InterPro" id="IPR001460">
    <property type="entry name" value="PCN-bd_Tpept"/>
</dbReference>
<dbReference type="Proteomes" id="UP000000844">
    <property type="component" value="Chromosome"/>
</dbReference>
<keyword evidence="8" id="KW-0328">Glycosyltransferase</keyword>
<dbReference type="Pfam" id="PF00905">
    <property type="entry name" value="Transpeptidase"/>
    <property type="match status" value="1"/>
</dbReference>
<evidence type="ECO:0000256" key="1">
    <source>
        <dbReference type="ARBA" id="ARBA00004370"/>
    </source>
</evidence>
<keyword evidence="3 5" id="KW-0472">Membrane</keyword>
<accession>D3Q771</accession>
<evidence type="ECO:0000259" key="7">
    <source>
        <dbReference type="Pfam" id="PF03717"/>
    </source>
</evidence>
<dbReference type="EMBL" id="CP001778">
    <property type="protein sequence ID" value="ADD42342.1"/>
    <property type="molecule type" value="Genomic_DNA"/>
</dbReference>
<name>D3Q771_STANL</name>
<evidence type="ECO:0000259" key="6">
    <source>
        <dbReference type="Pfam" id="PF00905"/>
    </source>
</evidence>
<evidence type="ECO:0000256" key="3">
    <source>
        <dbReference type="ARBA" id="ARBA00023136"/>
    </source>
</evidence>
<reference evidence="8 9" key="1">
    <citation type="journal article" date="2009" name="Stand. Genomic Sci.">
        <title>Complete genome sequence of Stackebrandtia nassauensis type strain (LLR-40K-21).</title>
        <authorList>
            <person name="Munk C."/>
            <person name="Lapidus A."/>
            <person name="Copeland A."/>
            <person name="Jando M."/>
            <person name="Mayilraj S."/>
            <person name="Glavina Del Rio T."/>
            <person name="Nolan M."/>
            <person name="Chen F."/>
            <person name="Lucas S."/>
            <person name="Tice H."/>
            <person name="Cheng J.F."/>
            <person name="Han C."/>
            <person name="Detter J.C."/>
            <person name="Bruce D."/>
            <person name="Goodwin L."/>
            <person name="Chain P."/>
            <person name="Pitluck S."/>
            <person name="Goker M."/>
            <person name="Ovchinikova G."/>
            <person name="Pati A."/>
            <person name="Ivanova N."/>
            <person name="Mavromatis K."/>
            <person name="Chen A."/>
            <person name="Palaniappan K."/>
            <person name="Land M."/>
            <person name="Hauser L."/>
            <person name="Chang Y.J."/>
            <person name="Jeffries C.D."/>
            <person name="Bristow J."/>
            <person name="Eisen J.A."/>
            <person name="Markowitz V."/>
            <person name="Hugenholtz P."/>
            <person name="Kyrpides N.C."/>
            <person name="Klenk H.P."/>
        </authorList>
    </citation>
    <scope>NUCLEOTIDE SEQUENCE [LARGE SCALE GENOMIC DNA]</scope>
    <source>
        <strain evidence="9">DSM 44728 / CIP 108903 / NRRL B-16338 / NBRC 102104 / LLR-40K-21</strain>
    </source>
</reference>
<dbReference type="GO" id="GO:0005886">
    <property type="term" value="C:plasma membrane"/>
    <property type="evidence" value="ECO:0007669"/>
    <property type="project" value="TreeGrafter"/>
</dbReference>
<comment type="subcellular location">
    <subcellularLocation>
        <location evidence="1">Membrane</location>
    </subcellularLocation>
</comment>
<dbReference type="InterPro" id="IPR050515">
    <property type="entry name" value="Beta-lactam/transpept"/>
</dbReference>
<dbReference type="SUPFAM" id="SSF56601">
    <property type="entry name" value="beta-lactamase/transpeptidase-like"/>
    <property type="match status" value="1"/>
</dbReference>
<dbReference type="EC" id="2.4.1.129" evidence="8"/>
<dbReference type="Gene3D" id="3.40.710.10">
    <property type="entry name" value="DD-peptidase/beta-lactamase superfamily"/>
    <property type="match status" value="1"/>
</dbReference>
<feature type="compositionally biased region" description="Low complexity" evidence="4">
    <location>
        <begin position="74"/>
        <end position="91"/>
    </location>
</feature>
<dbReference type="AlphaFoldDB" id="D3Q771"/>